<name>A0A1X7GQY2_9BACI</name>
<gene>
    <name evidence="1" type="ORF">BEH_25740</name>
</gene>
<accession>A0A1X7GQY2</accession>
<keyword evidence="2" id="KW-1185">Reference proteome</keyword>
<dbReference type="KEGG" id="beo:BEH_25740"/>
<dbReference type="SUPFAM" id="SSF47413">
    <property type="entry name" value="lambda repressor-like DNA-binding domains"/>
    <property type="match status" value="1"/>
</dbReference>
<dbReference type="InterPro" id="IPR001387">
    <property type="entry name" value="Cro/C1-type_HTH"/>
</dbReference>
<dbReference type="GeneID" id="93704244"/>
<dbReference type="GO" id="GO:0003677">
    <property type="term" value="F:DNA binding"/>
    <property type="evidence" value="ECO:0007669"/>
    <property type="project" value="InterPro"/>
</dbReference>
<dbReference type="PROSITE" id="PS50943">
    <property type="entry name" value="HTH_CROC1"/>
    <property type="match status" value="1"/>
</dbReference>
<keyword evidence="1" id="KW-0614">Plasmid</keyword>
<protein>
    <submittedName>
        <fullName evidence="1">Uncharacterized protein</fullName>
    </submittedName>
</protein>
<dbReference type="CDD" id="cd00093">
    <property type="entry name" value="HTH_XRE"/>
    <property type="match status" value="1"/>
</dbReference>
<dbReference type="InterPro" id="IPR010982">
    <property type="entry name" value="Lambda_DNA-bd_dom_sf"/>
</dbReference>
<dbReference type="Proteomes" id="UP000036202">
    <property type="component" value="Plasmid pbeh4"/>
</dbReference>
<dbReference type="AlphaFoldDB" id="A0A1X7GQY2"/>
<accession>A0A2S1M073</accession>
<geneLocation type="plasmid" evidence="2">
    <name>pbeh4</name>
</geneLocation>
<dbReference type="OrthoDB" id="7568952at2"/>
<dbReference type="Pfam" id="PF01381">
    <property type="entry name" value="HTH_3"/>
    <property type="match status" value="1"/>
</dbReference>
<reference evidence="1 2" key="1">
    <citation type="journal article" date="2015" name="PLoS ONE">
        <title>Genome Sequence of Bacillus endophyticus and Analysis of Its Companion Mechanism in the Ketogulonigenium vulgare-Bacillus Strain Consortium.</title>
        <authorList>
            <person name="Jia N."/>
            <person name="Du J."/>
            <person name="Ding M.Z."/>
            <person name="Gao F."/>
            <person name="Yuan Y.J."/>
        </authorList>
    </citation>
    <scope>NUCLEOTIDE SEQUENCE [LARGE SCALE GENOMIC DNA]</scope>
    <source>
        <strain evidence="1 2">Hbe603</strain>
        <plasmid evidence="2">pbeh4</plasmid>
    </source>
</reference>
<sequence length="70" mass="8065">MGSKRHRLKNWLVVEGRSQEWLAKNSKVSRHTISEICTGKRNPSVPTIKKIMSAIKRVNKNAKAEDFFDI</sequence>
<dbReference type="Gene3D" id="1.10.260.40">
    <property type="entry name" value="lambda repressor-like DNA-binding domains"/>
    <property type="match status" value="1"/>
</dbReference>
<proteinExistence type="predicted"/>
<evidence type="ECO:0000313" key="1">
    <source>
        <dbReference type="EMBL" id="AWG44761.1"/>
    </source>
</evidence>
<organism evidence="1 2">
    <name type="scientific">Priestia filamentosa</name>
    <dbReference type="NCBI Taxonomy" id="1402861"/>
    <lineage>
        <taxon>Bacteria</taxon>
        <taxon>Bacillati</taxon>
        <taxon>Bacillota</taxon>
        <taxon>Bacilli</taxon>
        <taxon>Bacillales</taxon>
        <taxon>Bacillaceae</taxon>
        <taxon>Priestia</taxon>
    </lineage>
</organism>
<dbReference type="RefSeq" id="WP_019395233.1">
    <property type="nucleotide sequence ID" value="NZ_ALIM01000042.1"/>
</dbReference>
<evidence type="ECO:0000313" key="2">
    <source>
        <dbReference type="Proteomes" id="UP000036202"/>
    </source>
</evidence>
<dbReference type="EMBL" id="CP015326">
    <property type="protein sequence ID" value="AWG44761.1"/>
    <property type="molecule type" value="Genomic_DNA"/>
</dbReference>